<proteinExistence type="predicted"/>
<dbReference type="Pfam" id="PF03109">
    <property type="entry name" value="ABC1"/>
    <property type="match status" value="1"/>
</dbReference>
<dbReference type="PANTHER" id="PTHR43173:SF12">
    <property type="entry name" value="PROTEIN KINASE SUPERFAMILY PROTEIN"/>
    <property type="match status" value="1"/>
</dbReference>
<evidence type="ECO:0000259" key="1">
    <source>
        <dbReference type="PROSITE" id="PS50011"/>
    </source>
</evidence>
<name>A0A836CNM3_9STRA</name>
<dbReference type="EMBL" id="JAFCMP010000041">
    <property type="protein sequence ID" value="KAG5190001.1"/>
    <property type="molecule type" value="Genomic_DNA"/>
</dbReference>
<dbReference type="InterPro" id="IPR051130">
    <property type="entry name" value="Mito_struct-func_regulator"/>
</dbReference>
<dbReference type="OrthoDB" id="427480at2759"/>
<organism evidence="2 3">
    <name type="scientific">Tribonema minus</name>
    <dbReference type="NCBI Taxonomy" id="303371"/>
    <lineage>
        <taxon>Eukaryota</taxon>
        <taxon>Sar</taxon>
        <taxon>Stramenopiles</taxon>
        <taxon>Ochrophyta</taxon>
        <taxon>PX clade</taxon>
        <taxon>Xanthophyceae</taxon>
        <taxon>Tribonematales</taxon>
        <taxon>Tribonemataceae</taxon>
        <taxon>Tribonema</taxon>
    </lineage>
</organism>
<dbReference type="InterPro" id="IPR000719">
    <property type="entry name" value="Prot_kinase_dom"/>
</dbReference>
<evidence type="ECO:0000313" key="3">
    <source>
        <dbReference type="Proteomes" id="UP000664859"/>
    </source>
</evidence>
<dbReference type="GO" id="GO:0005524">
    <property type="term" value="F:ATP binding"/>
    <property type="evidence" value="ECO:0007669"/>
    <property type="project" value="InterPro"/>
</dbReference>
<gene>
    <name evidence="2" type="ORF">JKP88DRAFT_205828</name>
</gene>
<dbReference type="Proteomes" id="UP000664859">
    <property type="component" value="Unassembled WGS sequence"/>
</dbReference>
<comment type="caution">
    <text evidence="2">The sequence shown here is derived from an EMBL/GenBank/DDBJ whole genome shotgun (WGS) entry which is preliminary data.</text>
</comment>
<dbReference type="GO" id="GO:0004672">
    <property type="term" value="F:protein kinase activity"/>
    <property type="evidence" value="ECO:0007669"/>
    <property type="project" value="InterPro"/>
</dbReference>
<accession>A0A836CNM3</accession>
<protein>
    <submittedName>
        <fullName evidence="2">ABC transporter-like protein</fullName>
    </submittedName>
</protein>
<dbReference type="PANTHER" id="PTHR43173">
    <property type="entry name" value="ABC1 FAMILY PROTEIN"/>
    <property type="match status" value="1"/>
</dbReference>
<dbReference type="InterPro" id="IPR004147">
    <property type="entry name" value="ABC1_dom"/>
</dbReference>
<dbReference type="SUPFAM" id="SSF56112">
    <property type="entry name" value="Protein kinase-like (PK-like)"/>
    <property type="match status" value="1"/>
</dbReference>
<evidence type="ECO:0000313" key="2">
    <source>
        <dbReference type="EMBL" id="KAG5190001.1"/>
    </source>
</evidence>
<sequence>MPKRRALRFWLMSSTIYLSYKRMELVMRLGLGGNTEEEKEATWNALHELNSDRMLAMCLELRAFYLKMGQFLGTRHDFMPKQYLRKLSQLHDDVPPMPAEQVGPLIEKGLGVKIGELFSSLNLTHPVGSASISQVHDGVLRSNGQRVAVKVQYPDAEHVMLADLKNLRKLAAFLQEHELNFDLVSPGEMLRYFGISLEFDFLKEANNIDRMHASLASAVPSVVLPETVLASRRVLVMTFVEGLPFTKLVVPTGFSRRLFASKGKKMLNTLAEAWGHMLFVEGCFNADPHPGNMLLMRDMKIGLLDWGQVKSVDRALQVQLARLMRAFLADDPHQIAQEFLGLGVKVSNPEDSTSLRQLALSMFESRDVKGMVFSPFSPDNALASNQVTAFPPELFFVLRSVQMLRGLAHGMGVDFSVAQAWEKHIGNLLDSNHNAPAARKRRHMRRM</sequence>
<reference evidence="2" key="1">
    <citation type="submission" date="2021-02" db="EMBL/GenBank/DDBJ databases">
        <title>First Annotated Genome of the Yellow-green Alga Tribonema minus.</title>
        <authorList>
            <person name="Mahan K.M."/>
        </authorList>
    </citation>
    <scope>NUCLEOTIDE SEQUENCE</scope>
    <source>
        <strain evidence="2">UTEX B ZZ1240</strain>
    </source>
</reference>
<feature type="domain" description="Protein kinase" evidence="1">
    <location>
        <begin position="121"/>
        <end position="447"/>
    </location>
</feature>
<dbReference type="AlphaFoldDB" id="A0A836CNM3"/>
<keyword evidence="3" id="KW-1185">Reference proteome</keyword>
<dbReference type="InterPro" id="IPR011009">
    <property type="entry name" value="Kinase-like_dom_sf"/>
</dbReference>
<dbReference type="CDD" id="cd05121">
    <property type="entry name" value="ABC1_ADCK3-like"/>
    <property type="match status" value="1"/>
</dbReference>
<dbReference type="PROSITE" id="PS50011">
    <property type="entry name" value="PROTEIN_KINASE_DOM"/>
    <property type="match status" value="1"/>
</dbReference>